<dbReference type="GO" id="GO:0005829">
    <property type="term" value="C:cytosol"/>
    <property type="evidence" value="ECO:0007669"/>
    <property type="project" value="TreeGrafter"/>
</dbReference>
<evidence type="ECO:0000256" key="10">
    <source>
        <dbReference type="ARBA" id="ARBA00069860"/>
    </source>
</evidence>
<sequence length="1058" mass="117030">MSSNPQAATSGPPWVPNTASLGGIPTVPVDVPIDAVFLVLFIVAAASHMTIFRRNLARGHKFIPSGATFGFCMARIVANVLRIVWACRPHNVRIAIASQIFVAAGVVILFILNLLYAHRMLRAAHPRLGWSRPLSYLFKALYALVIVSLAMLITVTVQSFYTLNTNTRRIDRDIQLYGSTYFMTVSFLPFLIIAYILLAPRPDTQRIEKFGKGRWRTKIILLCATTFFLCLGAAFRCGTSYKNPRPAADPAWYHHKACFYVFNFGVEICAVYIYLFGRFDQRFYVPDGSSKVRHFRGKLADEGSDPKEYQPQVSNGERDEESGPDTLSNGETGTVEYTNEGKMTYSPATVFDLLSVQMDSNAAEATPQGSGLPLAFHGTIIHSLDVDELEIIEDGLIIVGADGKIEALRKNVSKDEVNGIVSEVGYTPDVFPVKYLKRGEFLCPGFIDTHNHAPQWAQRGVGRGLVIMDWLNKTTFPHEAKFEDPAYAKRTYASCVSGFLRQGITTASYYGSKHSQASKILAETCLEIGQRAYVGKCNMNRHAPDWYRDLTAEASIKETLDFIAHLRKIDPEKSLVTPILTPRFAISCTHDVLVGLGKIAKENPDLPIQTHFNEAEQEMEITKELFPEFKNEADLYDHFNLLTERSILAHCIFLNEYEMKRLKELNCGVSHCPISNTTGGVFMIAPIREYLRRGIKVGLGTDSGGGYSSSILDAMRQAFIVSNAQQTFTKGTDPSLSLKECFFLATLGGAQVCCLDDRIGNFNVGKEFDALEIHTDVTDQPSIITPIEDEDSSDIIWEKFLMSGDDRNIAKVYVRGKSVKVTTSLLLEYHLGFASLVLLYCHLSGYVPFLSGTPSQTLRPFQLLALASCPPSYSPIQTTSLSHKEATMAPMADPQPVQVQPPPPTHPSLIKVIRSNKPFGSGAVSLVDLPAGAVLAKITEATPGTKAYTSVQTGPDTHIELNSDLVFCNHSCAPSLNFDMGKMEVRVVDNKPLKAGDALTFFYPSTEWDMDQPFNCNCGAGEGICRGWISGAKTMSKEELSGYWLNEHIVELLKKQDS</sequence>
<feature type="transmembrane region" description="Helical" evidence="13">
    <location>
        <begin position="181"/>
        <end position="198"/>
    </location>
</feature>
<keyword evidence="16" id="KW-1185">Reference proteome</keyword>
<keyword evidence="5" id="KW-0479">Metal-binding</keyword>
<dbReference type="InterPro" id="IPR011059">
    <property type="entry name" value="Metal-dep_hydrolase_composite"/>
</dbReference>
<dbReference type="FunFam" id="3.20.20.140:FF:000022">
    <property type="entry name" value="Guanine deaminase"/>
    <property type="match status" value="1"/>
</dbReference>
<feature type="transmembrane region" description="Helical" evidence="13">
    <location>
        <begin position="136"/>
        <end position="161"/>
    </location>
</feature>
<comment type="catalytic activity">
    <reaction evidence="8">
        <text>guanine + H2O + H(+) = xanthine + NH4(+)</text>
        <dbReference type="Rhea" id="RHEA:14665"/>
        <dbReference type="ChEBI" id="CHEBI:15377"/>
        <dbReference type="ChEBI" id="CHEBI:15378"/>
        <dbReference type="ChEBI" id="CHEBI:16235"/>
        <dbReference type="ChEBI" id="CHEBI:17712"/>
        <dbReference type="ChEBI" id="CHEBI:28938"/>
        <dbReference type="EC" id="3.5.4.3"/>
    </reaction>
</comment>
<dbReference type="eggNOG" id="KOG3968">
    <property type="taxonomic scope" value="Eukaryota"/>
</dbReference>
<evidence type="ECO:0000259" key="14">
    <source>
        <dbReference type="Pfam" id="PF01979"/>
    </source>
</evidence>
<comment type="function">
    <text evidence="9">Catalyzes the hydrolytic deamination of guanine, producing xanthine and ammonia.</text>
</comment>
<evidence type="ECO:0000256" key="6">
    <source>
        <dbReference type="ARBA" id="ARBA00022801"/>
    </source>
</evidence>
<dbReference type="InterPro" id="IPR046341">
    <property type="entry name" value="SET_dom_sf"/>
</dbReference>
<comment type="cofactor">
    <cofactor evidence="1">
        <name>Zn(2+)</name>
        <dbReference type="ChEBI" id="CHEBI:29105"/>
    </cofactor>
</comment>
<dbReference type="Gene3D" id="3.20.20.140">
    <property type="entry name" value="Metal-dependent hydrolases"/>
    <property type="match status" value="1"/>
</dbReference>
<dbReference type="InterPro" id="IPR051607">
    <property type="entry name" value="Metallo-dep_hydrolases"/>
</dbReference>
<protein>
    <recommendedName>
        <fullName evidence="10">Probable guanine deaminase</fullName>
        <ecNumber evidence="4">3.5.4.3</ecNumber>
    </recommendedName>
    <alternativeName>
        <fullName evidence="11">Guanine aminohydrolase</fullName>
    </alternativeName>
</protein>
<dbReference type="HOGENOM" id="CLU_289667_0_0_1"/>
<feature type="transmembrane region" description="Helical" evidence="13">
    <location>
        <begin position="253"/>
        <end position="275"/>
    </location>
</feature>
<feature type="region of interest" description="Disordered" evidence="12">
    <location>
        <begin position="300"/>
        <end position="337"/>
    </location>
</feature>
<dbReference type="Proteomes" id="UP000018001">
    <property type="component" value="Unassembled WGS sequence"/>
</dbReference>
<evidence type="ECO:0000256" key="3">
    <source>
        <dbReference type="ARBA" id="ARBA00006745"/>
    </source>
</evidence>
<keyword evidence="7" id="KW-0862">Zinc</keyword>
<evidence type="ECO:0000256" key="5">
    <source>
        <dbReference type="ARBA" id="ARBA00022723"/>
    </source>
</evidence>
<dbReference type="OrthoDB" id="194468at2759"/>
<dbReference type="UniPathway" id="UPA00603">
    <property type="reaction ID" value="UER00660"/>
</dbReference>
<evidence type="ECO:0000313" key="16">
    <source>
        <dbReference type="Proteomes" id="UP000018001"/>
    </source>
</evidence>
<keyword evidence="13" id="KW-0812">Transmembrane</keyword>
<dbReference type="SUPFAM" id="SSF51556">
    <property type="entry name" value="Metallo-dependent hydrolases"/>
    <property type="match status" value="1"/>
</dbReference>
<evidence type="ECO:0000256" key="4">
    <source>
        <dbReference type="ARBA" id="ARBA00012781"/>
    </source>
</evidence>
<evidence type="ECO:0000256" key="12">
    <source>
        <dbReference type="SAM" id="MobiDB-lite"/>
    </source>
</evidence>
<dbReference type="AlphaFoldDB" id="V5HXU1"/>
<feature type="transmembrane region" description="Helical" evidence="13">
    <location>
        <begin position="31"/>
        <end position="51"/>
    </location>
</feature>
<dbReference type="GO" id="GO:0006147">
    <property type="term" value="P:guanine catabolic process"/>
    <property type="evidence" value="ECO:0007669"/>
    <property type="project" value="UniProtKB-UniPathway"/>
</dbReference>
<dbReference type="InterPro" id="IPR014311">
    <property type="entry name" value="Guanine_deaminase"/>
</dbReference>
<dbReference type="NCBIfam" id="TIGR02967">
    <property type="entry name" value="guan_deamin"/>
    <property type="match status" value="1"/>
</dbReference>
<dbReference type="InterPro" id="IPR032466">
    <property type="entry name" value="Metal_Hydrolase"/>
</dbReference>
<keyword evidence="6" id="KW-0378">Hydrolase</keyword>
<keyword evidence="13" id="KW-0472">Membrane</keyword>
<proteinExistence type="inferred from homology"/>
<feature type="domain" description="Amidohydrolase-related" evidence="14">
    <location>
        <begin position="441"/>
        <end position="819"/>
    </location>
</feature>
<evidence type="ECO:0000256" key="11">
    <source>
        <dbReference type="ARBA" id="ARBA00083147"/>
    </source>
</evidence>
<comment type="caution">
    <text evidence="15">The sequence shown here is derived from an EMBL/GenBank/DDBJ whole genome shotgun (WGS) entry which is preliminary data.</text>
</comment>
<dbReference type="SUPFAM" id="SSF82199">
    <property type="entry name" value="SET domain"/>
    <property type="match status" value="1"/>
</dbReference>
<keyword evidence="13" id="KW-1133">Transmembrane helix</keyword>
<evidence type="ECO:0000313" key="15">
    <source>
        <dbReference type="EMBL" id="GAD94750.1"/>
    </source>
</evidence>
<reference evidence="16" key="1">
    <citation type="journal article" date="2014" name="Genome Announc.">
        <title>Draft genome sequence of the formaldehyde-resistant fungus Byssochlamys spectabilis No. 5 (anamorph Paecilomyces variotii No. 5) (NBRC109023).</title>
        <authorList>
            <person name="Oka T."/>
            <person name="Ekino K."/>
            <person name="Fukuda K."/>
            <person name="Nomura Y."/>
        </authorList>
    </citation>
    <scope>NUCLEOTIDE SEQUENCE [LARGE SCALE GENOMIC DNA]</scope>
    <source>
        <strain evidence="16">No. 5 / NBRC 109023</strain>
    </source>
</reference>
<dbReference type="Pfam" id="PF01979">
    <property type="entry name" value="Amidohydro_1"/>
    <property type="match status" value="1"/>
</dbReference>
<dbReference type="Pfam" id="PF11309">
    <property type="entry name" value="DUF3112"/>
    <property type="match status" value="1"/>
</dbReference>
<name>V5HXU1_BYSSN</name>
<organism evidence="15 16">
    <name type="scientific">Byssochlamys spectabilis (strain No. 5 / NBRC 109023)</name>
    <name type="common">Paecilomyces variotii</name>
    <dbReference type="NCBI Taxonomy" id="1356009"/>
    <lineage>
        <taxon>Eukaryota</taxon>
        <taxon>Fungi</taxon>
        <taxon>Dikarya</taxon>
        <taxon>Ascomycota</taxon>
        <taxon>Pezizomycotina</taxon>
        <taxon>Eurotiomycetes</taxon>
        <taxon>Eurotiomycetidae</taxon>
        <taxon>Eurotiales</taxon>
        <taxon>Thermoascaceae</taxon>
        <taxon>Paecilomyces</taxon>
    </lineage>
</organism>
<dbReference type="Gene3D" id="2.170.270.10">
    <property type="entry name" value="SET domain"/>
    <property type="match status" value="1"/>
</dbReference>
<evidence type="ECO:0000256" key="13">
    <source>
        <dbReference type="SAM" id="Phobius"/>
    </source>
</evidence>
<dbReference type="InterPro" id="IPR006680">
    <property type="entry name" value="Amidohydro-rel"/>
</dbReference>
<evidence type="ECO:0000256" key="7">
    <source>
        <dbReference type="ARBA" id="ARBA00022833"/>
    </source>
</evidence>
<dbReference type="Gene3D" id="2.30.40.10">
    <property type="entry name" value="Urease, subunit C, domain 1"/>
    <property type="match status" value="1"/>
</dbReference>
<dbReference type="EC" id="3.5.4.3" evidence="4"/>
<accession>V5HXU1</accession>
<dbReference type="GO" id="GO:0008270">
    <property type="term" value="F:zinc ion binding"/>
    <property type="evidence" value="ECO:0007669"/>
    <property type="project" value="InterPro"/>
</dbReference>
<feature type="compositionally biased region" description="Polar residues" evidence="12">
    <location>
        <begin position="325"/>
        <end position="337"/>
    </location>
</feature>
<comment type="pathway">
    <text evidence="2">Purine metabolism; guanine degradation; xanthine from guanine: step 1/1.</text>
</comment>
<evidence type="ECO:0000256" key="8">
    <source>
        <dbReference type="ARBA" id="ARBA00051148"/>
    </source>
</evidence>
<dbReference type="GO" id="GO:0008892">
    <property type="term" value="F:guanine deaminase activity"/>
    <property type="evidence" value="ECO:0007669"/>
    <property type="project" value="UniProtKB-EC"/>
</dbReference>
<evidence type="ECO:0000256" key="2">
    <source>
        <dbReference type="ARBA" id="ARBA00004984"/>
    </source>
</evidence>
<dbReference type="EMBL" id="BAUL01000101">
    <property type="protein sequence ID" value="GAD94750.1"/>
    <property type="molecule type" value="Genomic_DNA"/>
</dbReference>
<dbReference type="InParanoid" id="V5HXU1"/>
<dbReference type="PANTHER" id="PTHR11271">
    <property type="entry name" value="GUANINE DEAMINASE"/>
    <property type="match status" value="1"/>
</dbReference>
<feature type="transmembrane region" description="Helical" evidence="13">
    <location>
        <begin position="219"/>
        <end position="241"/>
    </location>
</feature>
<gene>
    <name evidence="15" type="ORF">PVAR5_3379</name>
</gene>
<evidence type="ECO:0000256" key="1">
    <source>
        <dbReference type="ARBA" id="ARBA00001947"/>
    </source>
</evidence>
<dbReference type="PANTHER" id="PTHR11271:SF49">
    <property type="entry name" value="GUANINE DEAMINASE"/>
    <property type="match status" value="1"/>
</dbReference>
<feature type="transmembrane region" description="Helical" evidence="13">
    <location>
        <begin position="96"/>
        <end position="116"/>
    </location>
</feature>
<comment type="similarity">
    <text evidence="3">Belongs to the metallo-dependent hydrolases superfamily. ATZ/TRZ family.</text>
</comment>
<feature type="transmembrane region" description="Helical" evidence="13">
    <location>
        <begin position="63"/>
        <end position="84"/>
    </location>
</feature>
<evidence type="ECO:0000256" key="9">
    <source>
        <dbReference type="ARBA" id="ARBA00056079"/>
    </source>
</evidence>
<dbReference type="InterPro" id="IPR021460">
    <property type="entry name" value="DUF3112"/>
</dbReference>